<dbReference type="STRING" id="679901.Mzhil_0151"/>
<evidence type="ECO:0000313" key="5">
    <source>
        <dbReference type="Proteomes" id="UP000006622"/>
    </source>
</evidence>
<dbReference type="GeneID" id="10821747"/>
<dbReference type="Proteomes" id="UP000006622">
    <property type="component" value="Chromosome"/>
</dbReference>
<sequence>MKYRSGIIGPLILIVAGILLLLNNLAMLPGGFWWTLWKFWPAIFIIAGIDIIANHVRSGFLAYALYITETVIIAILIIAAWINAGTTPSFLPAFIPSIITGGPDMAVSGNYIFQDLSHANFSGTNLAGSNFIMVDISHTNFSGADIRGANIVMADMSYADLSHARIDGTNFVMTDMSNANLEGTELDRANLVFVNRA</sequence>
<dbReference type="RefSeq" id="WP_013897470.1">
    <property type="nucleotide sequence ID" value="NC_015676.1"/>
</dbReference>
<keyword evidence="1" id="KW-0677">Repeat</keyword>
<keyword evidence="2" id="KW-0812">Transmembrane</keyword>
<gene>
    <name evidence="4" type="ordered locus">Mzhil_0151</name>
</gene>
<keyword evidence="5" id="KW-1185">Reference proteome</keyword>
<reference evidence="4 5" key="1">
    <citation type="submission" date="2010-07" db="EMBL/GenBank/DDBJ databases">
        <title>The complete genome of Methanosalsum zhilinae DSM 4017.</title>
        <authorList>
            <consortium name="US DOE Joint Genome Institute (JGI-PGF)"/>
            <person name="Lucas S."/>
            <person name="Copeland A."/>
            <person name="Lapidus A."/>
            <person name="Glavina del Rio T."/>
            <person name="Dalin E."/>
            <person name="Tice H."/>
            <person name="Bruce D."/>
            <person name="Goodwin L."/>
            <person name="Pitluck S."/>
            <person name="Kyrpides N."/>
            <person name="Mavromatis K."/>
            <person name="Ovchinnikova G."/>
            <person name="Daligault H."/>
            <person name="Detter J.C."/>
            <person name="Han C."/>
            <person name="Tapia R."/>
            <person name="Larimer F."/>
            <person name="Land M."/>
            <person name="Hauser L."/>
            <person name="Markowitz V."/>
            <person name="Cheng J.-F."/>
            <person name="Hugenholtz P."/>
            <person name="Woyke T."/>
            <person name="Wu D."/>
            <person name="Spring S."/>
            <person name="Schueler E."/>
            <person name="Brambilla E."/>
            <person name="Klenk H.-P."/>
            <person name="Eisen J.A."/>
        </authorList>
    </citation>
    <scope>NUCLEOTIDE SEQUENCE [LARGE SCALE GENOMIC DNA]</scope>
    <source>
        <strain evidence="5">DSM 4017 / NBRC 107636 / OCM 62 / WeN5</strain>
    </source>
</reference>
<dbReference type="AlphaFoldDB" id="F7XN74"/>
<dbReference type="InterPro" id="IPR001646">
    <property type="entry name" value="5peptide_repeat"/>
</dbReference>
<feature type="domain" description="LiaI-LiaF-like transmembrane region" evidence="3">
    <location>
        <begin position="7"/>
        <end position="52"/>
    </location>
</feature>
<proteinExistence type="predicted"/>
<dbReference type="PANTHER" id="PTHR47485:SF1">
    <property type="entry name" value="THYLAKOID LUMENAL 17.4 KDA PROTEIN, CHLOROPLASTIC"/>
    <property type="match status" value="1"/>
</dbReference>
<feature type="transmembrane region" description="Helical" evidence="2">
    <location>
        <begin position="60"/>
        <end position="82"/>
    </location>
</feature>
<feature type="transmembrane region" description="Helical" evidence="2">
    <location>
        <begin position="32"/>
        <end position="53"/>
    </location>
</feature>
<dbReference type="Pfam" id="PF18917">
    <property type="entry name" value="LiaI-LiaF-like_TM1"/>
    <property type="match status" value="1"/>
</dbReference>
<dbReference type="HOGENOM" id="CLU_1381431_0_0_2"/>
<dbReference type="SUPFAM" id="SSF141571">
    <property type="entry name" value="Pentapeptide repeat-like"/>
    <property type="match status" value="1"/>
</dbReference>
<protein>
    <submittedName>
        <fullName evidence="4">Pentapeptide repeat protein</fullName>
    </submittedName>
</protein>
<name>F7XN74_METZD</name>
<dbReference type="InterPro" id="IPR043726">
    <property type="entry name" value="LiaI-LiaF-like_TM1"/>
</dbReference>
<dbReference type="PANTHER" id="PTHR47485">
    <property type="entry name" value="THYLAKOID LUMENAL 17.4 KDA PROTEIN, CHLOROPLASTIC"/>
    <property type="match status" value="1"/>
</dbReference>
<evidence type="ECO:0000313" key="4">
    <source>
        <dbReference type="EMBL" id="AEH60031.1"/>
    </source>
</evidence>
<accession>F7XN74</accession>
<keyword evidence="2" id="KW-0472">Membrane</keyword>
<dbReference type="Gene3D" id="2.160.20.80">
    <property type="entry name" value="E3 ubiquitin-protein ligase SopA"/>
    <property type="match status" value="1"/>
</dbReference>
<evidence type="ECO:0000256" key="1">
    <source>
        <dbReference type="ARBA" id="ARBA00022737"/>
    </source>
</evidence>
<keyword evidence="2" id="KW-1133">Transmembrane helix</keyword>
<dbReference type="Pfam" id="PF00805">
    <property type="entry name" value="Pentapeptide"/>
    <property type="match status" value="2"/>
</dbReference>
<organism evidence="4 5">
    <name type="scientific">Methanosalsum zhilinae (strain DSM 4017 / NBRC 107636 / OCM 62 / WeN5)</name>
    <name type="common">Methanohalophilus zhilinae</name>
    <dbReference type="NCBI Taxonomy" id="679901"/>
    <lineage>
        <taxon>Archaea</taxon>
        <taxon>Methanobacteriati</taxon>
        <taxon>Methanobacteriota</taxon>
        <taxon>Stenosarchaea group</taxon>
        <taxon>Methanomicrobia</taxon>
        <taxon>Methanosarcinales</taxon>
        <taxon>Methanosarcinaceae</taxon>
        <taxon>Methanosalsum</taxon>
    </lineage>
</organism>
<dbReference type="EMBL" id="CP002101">
    <property type="protein sequence ID" value="AEH60031.1"/>
    <property type="molecule type" value="Genomic_DNA"/>
</dbReference>
<dbReference type="KEGG" id="mzh:Mzhil_0151"/>
<evidence type="ECO:0000259" key="3">
    <source>
        <dbReference type="Pfam" id="PF18917"/>
    </source>
</evidence>
<feature type="transmembrane region" description="Helical" evidence="2">
    <location>
        <begin position="7"/>
        <end position="26"/>
    </location>
</feature>
<evidence type="ECO:0000256" key="2">
    <source>
        <dbReference type="SAM" id="Phobius"/>
    </source>
</evidence>